<comment type="caution">
    <text evidence="13">The sequence shown here is derived from an EMBL/GenBank/DDBJ whole genome shotgun (WGS) entry which is preliminary data.</text>
</comment>
<dbReference type="EMBL" id="JAUEDM010000004">
    <property type="protein sequence ID" value="KAK3318578.1"/>
    <property type="molecule type" value="Genomic_DNA"/>
</dbReference>
<dbReference type="GO" id="GO:0005681">
    <property type="term" value="C:spliceosomal complex"/>
    <property type="evidence" value="ECO:0007669"/>
    <property type="project" value="UniProtKB-KW"/>
</dbReference>
<evidence type="ECO:0000256" key="5">
    <source>
        <dbReference type="ARBA" id="ARBA00022737"/>
    </source>
</evidence>
<evidence type="ECO:0000256" key="4">
    <source>
        <dbReference type="ARBA" id="ARBA00022728"/>
    </source>
</evidence>
<dbReference type="Pfam" id="PF00076">
    <property type="entry name" value="RRM_1"/>
    <property type="match status" value="2"/>
</dbReference>
<dbReference type="Proteomes" id="UP001283341">
    <property type="component" value="Unassembled WGS sequence"/>
</dbReference>
<dbReference type="InterPro" id="IPR000504">
    <property type="entry name" value="RRM_dom"/>
</dbReference>
<dbReference type="SMART" id="SM00360">
    <property type="entry name" value="RRM"/>
    <property type="match status" value="2"/>
</dbReference>
<comment type="subcellular location">
    <subcellularLocation>
        <location evidence="1">Nucleus</location>
    </subcellularLocation>
</comment>
<keyword evidence="8" id="KW-0539">Nucleus</keyword>
<name>A0AAE0I4S6_9PEZI</name>
<evidence type="ECO:0000256" key="8">
    <source>
        <dbReference type="ARBA" id="ARBA00023242"/>
    </source>
</evidence>
<feature type="domain" description="RRM" evidence="12">
    <location>
        <begin position="178"/>
        <end position="253"/>
    </location>
</feature>
<evidence type="ECO:0000256" key="2">
    <source>
        <dbReference type="ARBA" id="ARBA00007243"/>
    </source>
</evidence>
<reference evidence="13" key="1">
    <citation type="journal article" date="2023" name="Mol. Phylogenet. Evol.">
        <title>Genome-scale phylogeny and comparative genomics of the fungal order Sordariales.</title>
        <authorList>
            <person name="Hensen N."/>
            <person name="Bonometti L."/>
            <person name="Westerberg I."/>
            <person name="Brannstrom I.O."/>
            <person name="Guillou S."/>
            <person name="Cros-Aarteil S."/>
            <person name="Calhoun S."/>
            <person name="Haridas S."/>
            <person name="Kuo A."/>
            <person name="Mondo S."/>
            <person name="Pangilinan J."/>
            <person name="Riley R."/>
            <person name="LaButti K."/>
            <person name="Andreopoulos B."/>
            <person name="Lipzen A."/>
            <person name="Chen C."/>
            <person name="Yan M."/>
            <person name="Daum C."/>
            <person name="Ng V."/>
            <person name="Clum A."/>
            <person name="Steindorff A."/>
            <person name="Ohm R.A."/>
            <person name="Martin F."/>
            <person name="Silar P."/>
            <person name="Natvig D.O."/>
            <person name="Lalanne C."/>
            <person name="Gautier V."/>
            <person name="Ament-Velasquez S.L."/>
            <person name="Kruys A."/>
            <person name="Hutchinson M.I."/>
            <person name="Powell A.J."/>
            <person name="Barry K."/>
            <person name="Miller A.N."/>
            <person name="Grigoriev I.V."/>
            <person name="Debuchy R."/>
            <person name="Gladieux P."/>
            <person name="Hiltunen Thoren M."/>
            <person name="Johannesson H."/>
        </authorList>
    </citation>
    <scope>NUCLEOTIDE SEQUENCE</scope>
    <source>
        <strain evidence="13">CBS 118394</strain>
    </source>
</reference>
<keyword evidence="3" id="KW-0507">mRNA processing</keyword>
<dbReference type="CDD" id="cd12247">
    <property type="entry name" value="RRM2_U1A_like"/>
    <property type="match status" value="1"/>
</dbReference>
<reference evidence="13" key="2">
    <citation type="submission" date="2023-06" db="EMBL/GenBank/DDBJ databases">
        <authorList>
            <consortium name="Lawrence Berkeley National Laboratory"/>
            <person name="Haridas S."/>
            <person name="Hensen N."/>
            <person name="Bonometti L."/>
            <person name="Westerberg I."/>
            <person name="Brannstrom I.O."/>
            <person name="Guillou S."/>
            <person name="Cros-Aarteil S."/>
            <person name="Calhoun S."/>
            <person name="Kuo A."/>
            <person name="Mondo S."/>
            <person name="Pangilinan J."/>
            <person name="Riley R."/>
            <person name="Labutti K."/>
            <person name="Andreopoulos B."/>
            <person name="Lipzen A."/>
            <person name="Chen C."/>
            <person name="Yanf M."/>
            <person name="Daum C."/>
            <person name="Ng V."/>
            <person name="Clum A."/>
            <person name="Steindorff A."/>
            <person name="Ohm R."/>
            <person name="Martin F."/>
            <person name="Silar P."/>
            <person name="Natvig D."/>
            <person name="Lalanne C."/>
            <person name="Gautier V."/>
            <person name="Ament-Velasquez S.L."/>
            <person name="Kruys A."/>
            <person name="Hutchinson M.I."/>
            <person name="Powell A.J."/>
            <person name="Barry K."/>
            <person name="Miller A.N."/>
            <person name="Grigoriev I.V."/>
            <person name="Debuchy R."/>
            <person name="Gladieux P."/>
            <person name="Thoren M.H."/>
            <person name="Johannesson H."/>
        </authorList>
    </citation>
    <scope>NUCLEOTIDE SEQUENCE</scope>
    <source>
        <strain evidence="13">CBS 118394</strain>
    </source>
</reference>
<dbReference type="SUPFAM" id="SSF54928">
    <property type="entry name" value="RNA-binding domain, RBD"/>
    <property type="match status" value="1"/>
</dbReference>
<dbReference type="Gene3D" id="3.30.70.330">
    <property type="match status" value="2"/>
</dbReference>
<sequence>MASGPPIATYVSLHSDTVYVRNLEERVKPEPLKETLRVIFSEYGNVIDIVAKTNLKAKGQAFVVFDNPESAAKAVEEVQGFELFEKPMHLAIARTRSDVTVKITGDEEEFEAHKRRRLAEKDKKKALEAAEEQKRLKRPMPGAPADARPVKNARGAGLKPTGPAAATIIPDEYLPPNRILFVQNLPDGFGKEELINIFSRFEGFREVRTVPGRSGIAFVEYETESGAIAAKENTAGMSLKNGEKTMKVTYQRQ</sequence>
<keyword evidence="5" id="KW-0677">Repeat</keyword>
<evidence type="ECO:0000256" key="6">
    <source>
        <dbReference type="ARBA" id="ARBA00022884"/>
    </source>
</evidence>
<dbReference type="PANTHER" id="PTHR10501">
    <property type="entry name" value="U1 SMALL NUCLEAR RIBONUCLEOPROTEIN A/U2 SMALL NUCLEAR RIBONUCLEOPROTEIN B"/>
    <property type="match status" value="1"/>
</dbReference>
<dbReference type="GO" id="GO:0030532">
    <property type="term" value="C:small nuclear ribonucleoprotein complex"/>
    <property type="evidence" value="ECO:0007669"/>
    <property type="project" value="UniProtKB-ARBA"/>
</dbReference>
<dbReference type="AlphaFoldDB" id="A0AAE0I4S6"/>
<keyword evidence="7" id="KW-0508">mRNA splicing</keyword>
<evidence type="ECO:0000259" key="12">
    <source>
        <dbReference type="PROSITE" id="PS50102"/>
    </source>
</evidence>
<keyword evidence="14" id="KW-1185">Reference proteome</keyword>
<evidence type="ECO:0000256" key="7">
    <source>
        <dbReference type="ARBA" id="ARBA00023187"/>
    </source>
</evidence>
<dbReference type="CDD" id="cd12246">
    <property type="entry name" value="RRM1_U1A_like"/>
    <property type="match status" value="1"/>
</dbReference>
<gene>
    <name evidence="13" type="ORF">B0H66DRAFT_243937</name>
</gene>
<dbReference type="GO" id="GO:0003723">
    <property type="term" value="F:RNA binding"/>
    <property type="evidence" value="ECO:0007669"/>
    <property type="project" value="UniProtKB-UniRule"/>
</dbReference>
<feature type="domain" description="RRM" evidence="12">
    <location>
        <begin position="16"/>
        <end position="95"/>
    </location>
</feature>
<evidence type="ECO:0000256" key="3">
    <source>
        <dbReference type="ARBA" id="ARBA00022664"/>
    </source>
</evidence>
<dbReference type="GO" id="GO:0006397">
    <property type="term" value="P:mRNA processing"/>
    <property type="evidence" value="ECO:0007669"/>
    <property type="project" value="UniProtKB-KW"/>
</dbReference>
<evidence type="ECO:0000256" key="9">
    <source>
        <dbReference type="ARBA" id="ARBA00023274"/>
    </source>
</evidence>
<dbReference type="PROSITE" id="PS50102">
    <property type="entry name" value="RRM"/>
    <property type="match status" value="2"/>
</dbReference>
<keyword evidence="6 10" id="KW-0694">RNA-binding</keyword>
<feature type="compositionally biased region" description="Basic and acidic residues" evidence="11">
    <location>
        <begin position="121"/>
        <end position="134"/>
    </location>
</feature>
<evidence type="ECO:0000256" key="10">
    <source>
        <dbReference type="PROSITE-ProRule" id="PRU00176"/>
    </source>
</evidence>
<dbReference type="InterPro" id="IPR012677">
    <property type="entry name" value="Nucleotide-bd_a/b_plait_sf"/>
</dbReference>
<feature type="region of interest" description="Disordered" evidence="11">
    <location>
        <begin position="121"/>
        <end position="162"/>
    </location>
</feature>
<comment type="similarity">
    <text evidence="2">Belongs to the RRM U1 A/B'' family.</text>
</comment>
<evidence type="ECO:0000256" key="11">
    <source>
        <dbReference type="SAM" id="MobiDB-lite"/>
    </source>
</evidence>
<evidence type="ECO:0000256" key="1">
    <source>
        <dbReference type="ARBA" id="ARBA00004123"/>
    </source>
</evidence>
<dbReference type="InterPro" id="IPR035979">
    <property type="entry name" value="RBD_domain_sf"/>
</dbReference>
<keyword evidence="4" id="KW-0747">Spliceosome</keyword>
<evidence type="ECO:0000313" key="13">
    <source>
        <dbReference type="EMBL" id="KAK3318578.1"/>
    </source>
</evidence>
<keyword evidence="9" id="KW-0687">Ribonucleoprotein</keyword>
<evidence type="ECO:0000313" key="14">
    <source>
        <dbReference type="Proteomes" id="UP001283341"/>
    </source>
</evidence>
<protein>
    <recommendedName>
        <fullName evidence="12">RRM domain-containing protein</fullName>
    </recommendedName>
</protein>
<organism evidence="13 14">
    <name type="scientific">Apodospora peruviana</name>
    <dbReference type="NCBI Taxonomy" id="516989"/>
    <lineage>
        <taxon>Eukaryota</taxon>
        <taxon>Fungi</taxon>
        <taxon>Dikarya</taxon>
        <taxon>Ascomycota</taxon>
        <taxon>Pezizomycotina</taxon>
        <taxon>Sordariomycetes</taxon>
        <taxon>Sordariomycetidae</taxon>
        <taxon>Sordariales</taxon>
        <taxon>Lasiosphaeriaceae</taxon>
        <taxon>Apodospora</taxon>
    </lineage>
</organism>
<dbReference type="GO" id="GO:0008380">
    <property type="term" value="P:RNA splicing"/>
    <property type="evidence" value="ECO:0007669"/>
    <property type="project" value="UniProtKB-KW"/>
</dbReference>
<dbReference type="FunFam" id="3.30.70.330:FF:000029">
    <property type="entry name" value="U2 small nuclear ribonucleoprotein B"/>
    <property type="match status" value="1"/>
</dbReference>
<accession>A0AAE0I4S6</accession>
<dbReference type="FunFam" id="3.30.70.330:FF:000039">
    <property type="entry name" value="U1 small nuclear ribonucleoprotein A"/>
    <property type="match status" value="1"/>
</dbReference>
<proteinExistence type="inferred from homology"/>